<protein>
    <recommendedName>
        <fullName evidence="9">Gustatory receptor</fullName>
    </recommendedName>
</protein>
<keyword evidence="5 6" id="KW-0472">Membrane</keyword>
<comment type="caution">
    <text evidence="7">The sequence shown here is derived from an EMBL/GenBank/DDBJ whole genome shotgun (WGS) entry which is preliminary data.</text>
</comment>
<organism evidence="7 8">
    <name type="scientific">Folsomia candida</name>
    <name type="common">Springtail</name>
    <dbReference type="NCBI Taxonomy" id="158441"/>
    <lineage>
        <taxon>Eukaryota</taxon>
        <taxon>Metazoa</taxon>
        <taxon>Ecdysozoa</taxon>
        <taxon>Arthropoda</taxon>
        <taxon>Hexapoda</taxon>
        <taxon>Collembola</taxon>
        <taxon>Entomobryomorpha</taxon>
        <taxon>Isotomoidea</taxon>
        <taxon>Isotomidae</taxon>
        <taxon>Proisotominae</taxon>
        <taxon>Folsomia</taxon>
    </lineage>
</organism>
<dbReference type="OrthoDB" id="6604268at2759"/>
<comment type="subcellular location">
    <subcellularLocation>
        <location evidence="1">Cell membrane</location>
        <topology evidence="1">Multi-pass membrane protein</topology>
    </subcellularLocation>
</comment>
<feature type="transmembrane region" description="Helical" evidence="6">
    <location>
        <begin position="207"/>
        <end position="226"/>
    </location>
</feature>
<evidence type="ECO:0000256" key="3">
    <source>
        <dbReference type="ARBA" id="ARBA00022692"/>
    </source>
</evidence>
<dbReference type="InterPro" id="IPR013604">
    <property type="entry name" value="7TM_chemorcpt"/>
</dbReference>
<keyword evidence="3 6" id="KW-0812">Transmembrane</keyword>
<evidence type="ECO:0000256" key="4">
    <source>
        <dbReference type="ARBA" id="ARBA00022989"/>
    </source>
</evidence>
<evidence type="ECO:0000313" key="8">
    <source>
        <dbReference type="Proteomes" id="UP000198287"/>
    </source>
</evidence>
<evidence type="ECO:0000256" key="5">
    <source>
        <dbReference type="ARBA" id="ARBA00023136"/>
    </source>
</evidence>
<dbReference type="Pfam" id="PF08395">
    <property type="entry name" value="7tm_7"/>
    <property type="match status" value="1"/>
</dbReference>
<keyword evidence="8" id="KW-1185">Reference proteome</keyword>
<evidence type="ECO:0008006" key="9">
    <source>
        <dbReference type="Google" id="ProtNLM"/>
    </source>
</evidence>
<evidence type="ECO:0000313" key="7">
    <source>
        <dbReference type="EMBL" id="OXA40932.1"/>
    </source>
</evidence>
<dbReference type="GO" id="GO:0050909">
    <property type="term" value="P:sensory perception of taste"/>
    <property type="evidence" value="ECO:0007669"/>
    <property type="project" value="InterPro"/>
</dbReference>
<feature type="transmembrane region" description="Helical" evidence="6">
    <location>
        <begin position="59"/>
        <end position="78"/>
    </location>
</feature>
<keyword evidence="4 6" id="KW-1133">Transmembrane helix</keyword>
<feature type="transmembrane region" description="Helical" evidence="6">
    <location>
        <begin position="267"/>
        <end position="292"/>
    </location>
</feature>
<dbReference type="EMBL" id="LNIX01000031">
    <property type="protein sequence ID" value="OXA40932.1"/>
    <property type="molecule type" value="Genomic_DNA"/>
</dbReference>
<dbReference type="AlphaFoldDB" id="A0A226D5W5"/>
<keyword evidence="2" id="KW-1003">Cell membrane</keyword>
<evidence type="ECO:0000256" key="2">
    <source>
        <dbReference type="ARBA" id="ARBA00022475"/>
    </source>
</evidence>
<feature type="transmembrane region" description="Helical" evidence="6">
    <location>
        <begin position="299"/>
        <end position="320"/>
    </location>
</feature>
<gene>
    <name evidence="7" type="ORF">Fcan01_24383</name>
</gene>
<sequence length="393" mass="44946">MENKLVVPIRPKNISKISLLHGARIPFRILQFCGFFPLTVPPKSNQVIHTSWYKSYPTGWLLAIIFSVFVPFIVIAIYGDDGDKPAVLNLQNQGRNTFLIINIAWGLCSVVAPLIVRFHCLATRGCFVEFWRNFVKLVEKFEALDNYEKQIVQQLNYSRAKFITHLVAQLGIYLLESVLYGPSVLGVLDGVGLLSSVQDWTFSLNRILTLFWFHGLIFFLSSYNFIAGKILAKLETERECRKSKMKLEELVDSYIALDHNVSQFNKVYGPVFAVFVIYSLVYLLFCTYVVYVSVRMREFFVIGLSILELLVFTGYFYWLADCASGLEENSKTFCKLVKYSSFEGRNKDGGKDLQIVLEHIKVDIAVHRSQPDGFDLNFGPPPMLIKWARDFGA</sequence>
<reference evidence="7 8" key="1">
    <citation type="submission" date="2015-12" db="EMBL/GenBank/DDBJ databases">
        <title>The genome of Folsomia candida.</title>
        <authorList>
            <person name="Faddeeva A."/>
            <person name="Derks M.F."/>
            <person name="Anvar Y."/>
            <person name="Smit S."/>
            <person name="Van Straalen N."/>
            <person name="Roelofs D."/>
        </authorList>
    </citation>
    <scope>NUCLEOTIDE SEQUENCE [LARGE SCALE GENOMIC DNA]</scope>
    <source>
        <strain evidence="7 8">VU population</strain>
        <tissue evidence="7">Whole body</tissue>
    </source>
</reference>
<evidence type="ECO:0000256" key="6">
    <source>
        <dbReference type="SAM" id="Phobius"/>
    </source>
</evidence>
<name>A0A226D5W5_FOLCA</name>
<accession>A0A226D5W5</accession>
<proteinExistence type="predicted"/>
<dbReference type="Proteomes" id="UP000198287">
    <property type="component" value="Unassembled WGS sequence"/>
</dbReference>
<evidence type="ECO:0000256" key="1">
    <source>
        <dbReference type="ARBA" id="ARBA00004651"/>
    </source>
</evidence>
<dbReference type="GO" id="GO:0005886">
    <property type="term" value="C:plasma membrane"/>
    <property type="evidence" value="ECO:0007669"/>
    <property type="project" value="UniProtKB-SubCell"/>
</dbReference>
<feature type="transmembrane region" description="Helical" evidence="6">
    <location>
        <begin position="98"/>
        <end position="116"/>
    </location>
</feature>